<evidence type="ECO:0000256" key="7">
    <source>
        <dbReference type="ARBA" id="ARBA00023180"/>
    </source>
</evidence>
<reference evidence="10 11" key="1">
    <citation type="journal article" date="2016" name="Nat. Commun.">
        <title>Ectomycorrhizal ecology is imprinted in the genome of the dominant symbiotic fungus Cenococcum geophilum.</title>
        <authorList>
            <consortium name="DOE Joint Genome Institute"/>
            <person name="Peter M."/>
            <person name="Kohler A."/>
            <person name="Ohm R.A."/>
            <person name="Kuo A."/>
            <person name="Krutzmann J."/>
            <person name="Morin E."/>
            <person name="Arend M."/>
            <person name="Barry K.W."/>
            <person name="Binder M."/>
            <person name="Choi C."/>
            <person name="Clum A."/>
            <person name="Copeland A."/>
            <person name="Grisel N."/>
            <person name="Haridas S."/>
            <person name="Kipfer T."/>
            <person name="LaButti K."/>
            <person name="Lindquist E."/>
            <person name="Lipzen A."/>
            <person name="Maire R."/>
            <person name="Meier B."/>
            <person name="Mihaltcheva S."/>
            <person name="Molinier V."/>
            <person name="Murat C."/>
            <person name="Poggeler S."/>
            <person name="Quandt C.A."/>
            <person name="Sperisen C."/>
            <person name="Tritt A."/>
            <person name="Tisserant E."/>
            <person name="Crous P.W."/>
            <person name="Henrissat B."/>
            <person name="Nehls U."/>
            <person name="Egli S."/>
            <person name="Spatafora J.W."/>
            <person name="Grigoriev I.V."/>
            <person name="Martin F.M."/>
        </authorList>
    </citation>
    <scope>NUCLEOTIDE SEQUENCE [LARGE SCALE GENOMIC DNA]</scope>
    <source>
        <strain evidence="10 11">CBS 459.81</strain>
    </source>
</reference>
<dbReference type="GO" id="GO:0046556">
    <property type="term" value="F:alpha-L-arabinofuranosidase activity"/>
    <property type="evidence" value="ECO:0007669"/>
    <property type="project" value="UniProtKB-EC"/>
</dbReference>
<evidence type="ECO:0000313" key="10">
    <source>
        <dbReference type="EMBL" id="OCK80529.1"/>
    </source>
</evidence>
<dbReference type="EMBL" id="KV744956">
    <property type="protein sequence ID" value="OCK80529.1"/>
    <property type="molecule type" value="Genomic_DNA"/>
</dbReference>
<proteinExistence type="inferred from homology"/>
<dbReference type="InterPro" id="IPR055235">
    <property type="entry name" value="ASD1_cat"/>
</dbReference>
<keyword evidence="5 8" id="KW-0732">Signal</keyword>
<dbReference type="EC" id="3.2.1.55" evidence="4"/>
<dbReference type="AlphaFoldDB" id="A0A8E2EB42"/>
<dbReference type="Proteomes" id="UP000250266">
    <property type="component" value="Unassembled WGS sequence"/>
</dbReference>
<dbReference type="SUPFAM" id="SSF51445">
    <property type="entry name" value="(Trans)glycosidases"/>
    <property type="match status" value="1"/>
</dbReference>
<sequence length="638" mass="70758">MLYFRRSSLVYLILPSLIAQLASAVSLTLSTNEGNASSPLLYGFMIEDIDHSLDGGLHSQLLRNNGFQGKDPSLEAYAAVGNVVLGIDSINPVSKAITRSLKIDIPGGTTGQVGFSNEGYWGIEVREHTYNTSFWMKGSYSGNVTIKLVGVINGDEYASKTITVTSSDRSFQYFQTTLSARAASNGINVWTLTFDATKAAGKSLNFGLVQLYAPTYHSRWNGLKPELAAPLEDIKASFLRFPGGNNLEGASENDRWKWNETIGPLHTRPGRQGDWGYPNTDALGLMEYLYWCEDMKLVPVVSVWDGFALYHGGATPFTGTALEPYIDDVLNELEFILGDKSTPYGAIRARYGHHDPFRVKHVQIGNEDAHDSEGCRTYPERFTQFYNAIHKVYPDLILITSNPNPGCLPEHLPKGVWIDNHLYTHPDAMVKDFNYYDNLDRANPFVVLEYAISQYAPPNGTNIKWPYMQGSVAEAVYMIGMERNSDFVKMAAYAPLLAHLDYSTYTPNAISYRYSKSTIVFSTTYYVQKMFSSNRGDTISKLDSDTGFGPVYWVASKLENSSTYYVKLANYGADEQMLSVDIPGTLSGKLTVLSGGKDDYNSDLHPNTIEPTESDIKGEGGKFAFMLPAWSVAVIVLK</sequence>
<evidence type="ECO:0000256" key="3">
    <source>
        <dbReference type="ARBA" id="ARBA00007186"/>
    </source>
</evidence>
<dbReference type="SMART" id="SM00813">
    <property type="entry name" value="Alpha-L-AF_C"/>
    <property type="match status" value="1"/>
</dbReference>
<dbReference type="Pfam" id="PF22848">
    <property type="entry name" value="ASD1_dom"/>
    <property type="match status" value="1"/>
</dbReference>
<dbReference type="InterPro" id="IPR010720">
    <property type="entry name" value="Alpha-L-AF_C"/>
</dbReference>
<comment type="pathway">
    <text evidence="2">Glycan metabolism; L-arabinan degradation.</text>
</comment>
<evidence type="ECO:0000259" key="9">
    <source>
        <dbReference type="SMART" id="SM00813"/>
    </source>
</evidence>
<comment type="catalytic activity">
    <reaction evidence="1">
        <text>Hydrolysis of terminal non-reducing alpha-L-arabinofuranoside residues in alpha-L-arabinosides.</text>
        <dbReference type="EC" id="3.2.1.55"/>
    </reaction>
</comment>
<dbReference type="OrthoDB" id="406864at2759"/>
<evidence type="ECO:0000256" key="1">
    <source>
        <dbReference type="ARBA" id="ARBA00001462"/>
    </source>
</evidence>
<keyword evidence="6 10" id="KW-0378">Hydrolase</keyword>
<dbReference type="GO" id="GO:0031222">
    <property type="term" value="P:arabinan catabolic process"/>
    <property type="evidence" value="ECO:0007669"/>
    <property type="project" value="UniProtKB-UniPathway"/>
</dbReference>
<protein>
    <recommendedName>
        <fullName evidence="4">non-reducing end alpha-L-arabinofuranosidase</fullName>
        <ecNumber evidence="4">3.2.1.55</ecNumber>
    </recommendedName>
</protein>
<dbReference type="SUPFAM" id="SSF51011">
    <property type="entry name" value="Glycosyl hydrolase domain"/>
    <property type="match status" value="1"/>
</dbReference>
<keyword evidence="11" id="KW-1185">Reference proteome</keyword>
<evidence type="ECO:0000256" key="2">
    <source>
        <dbReference type="ARBA" id="ARBA00004834"/>
    </source>
</evidence>
<dbReference type="UniPathway" id="UPA00667"/>
<dbReference type="InterPro" id="IPR013780">
    <property type="entry name" value="Glyco_hydro_b"/>
</dbReference>
<accession>A0A8E2EB42</accession>
<comment type="similarity">
    <text evidence="3">Belongs to the glycosyl hydrolase 51 family.</text>
</comment>
<dbReference type="Gene3D" id="2.60.40.1180">
    <property type="entry name" value="Golgi alpha-mannosidase II"/>
    <property type="match status" value="1"/>
</dbReference>
<dbReference type="InterPro" id="IPR017853">
    <property type="entry name" value="GH"/>
</dbReference>
<dbReference type="Pfam" id="PF06964">
    <property type="entry name" value="Alpha-L-AF_C"/>
    <property type="match status" value="1"/>
</dbReference>
<evidence type="ECO:0000256" key="6">
    <source>
        <dbReference type="ARBA" id="ARBA00022801"/>
    </source>
</evidence>
<feature type="domain" description="Alpha-L-arabinofuranosidase C-terminal" evidence="9">
    <location>
        <begin position="449"/>
        <end position="631"/>
    </location>
</feature>
<gene>
    <name evidence="10" type="ORF">K432DRAFT_425692</name>
</gene>
<keyword evidence="7" id="KW-0325">Glycoprotein</keyword>
<feature type="signal peptide" evidence="8">
    <location>
        <begin position="1"/>
        <end position="24"/>
    </location>
</feature>
<dbReference type="PANTHER" id="PTHR31776">
    <property type="entry name" value="ALPHA-L-ARABINOFURANOSIDASE 1"/>
    <property type="match status" value="1"/>
</dbReference>
<evidence type="ECO:0000256" key="8">
    <source>
        <dbReference type="SAM" id="SignalP"/>
    </source>
</evidence>
<dbReference type="Gene3D" id="3.20.20.80">
    <property type="entry name" value="Glycosidases"/>
    <property type="match status" value="1"/>
</dbReference>
<dbReference type="InterPro" id="IPR051563">
    <property type="entry name" value="Glycosyl_Hydrolase_51"/>
</dbReference>
<evidence type="ECO:0000256" key="4">
    <source>
        <dbReference type="ARBA" id="ARBA00012670"/>
    </source>
</evidence>
<organism evidence="10 11">
    <name type="scientific">Lepidopterella palustris CBS 459.81</name>
    <dbReference type="NCBI Taxonomy" id="1314670"/>
    <lineage>
        <taxon>Eukaryota</taxon>
        <taxon>Fungi</taxon>
        <taxon>Dikarya</taxon>
        <taxon>Ascomycota</taxon>
        <taxon>Pezizomycotina</taxon>
        <taxon>Dothideomycetes</taxon>
        <taxon>Pleosporomycetidae</taxon>
        <taxon>Mytilinidiales</taxon>
        <taxon>Argynnaceae</taxon>
        <taxon>Lepidopterella</taxon>
    </lineage>
</organism>
<evidence type="ECO:0000256" key="5">
    <source>
        <dbReference type="ARBA" id="ARBA00022729"/>
    </source>
</evidence>
<evidence type="ECO:0000313" key="11">
    <source>
        <dbReference type="Proteomes" id="UP000250266"/>
    </source>
</evidence>
<name>A0A8E2EB42_9PEZI</name>
<dbReference type="PANTHER" id="PTHR31776:SF0">
    <property type="entry name" value="ALPHA-L-ARABINOFURANOSIDASE 1"/>
    <property type="match status" value="1"/>
</dbReference>
<dbReference type="GO" id="GO:0046373">
    <property type="term" value="P:L-arabinose metabolic process"/>
    <property type="evidence" value="ECO:0007669"/>
    <property type="project" value="InterPro"/>
</dbReference>
<feature type="chain" id="PRO_5034314884" description="non-reducing end alpha-L-arabinofuranosidase" evidence="8">
    <location>
        <begin position="25"/>
        <end position="638"/>
    </location>
</feature>